<feature type="non-terminal residue" evidence="1">
    <location>
        <position position="1"/>
    </location>
</feature>
<gene>
    <name evidence="1" type="ORF">ACOLOM_LOCUS13063</name>
</gene>
<accession>A0ACA9QS97</accession>
<reference evidence="1" key="1">
    <citation type="submission" date="2021-06" db="EMBL/GenBank/DDBJ databases">
        <authorList>
            <person name="Kallberg Y."/>
            <person name="Tangrot J."/>
            <person name="Rosling A."/>
        </authorList>
    </citation>
    <scope>NUCLEOTIDE SEQUENCE</scope>
    <source>
        <strain evidence="1">CL356</strain>
    </source>
</reference>
<name>A0ACA9QS97_9GLOM</name>
<evidence type="ECO:0000313" key="1">
    <source>
        <dbReference type="EMBL" id="CAG8758076.1"/>
    </source>
</evidence>
<sequence>MTSSYLVEYIYWYQEGINEHWIILKDPFTGEFARKKIDLKETLALQQICQDLTTEENYFCTYQLAETCDGFIYFIPEGSYEDRNLKIYFKELFEPPSYQVRIRKAITPGYNIITDNYGTRELIKEELAEQLIKILENQAYKVIETESYKIYRDIETPDDTFEDIIVEIEAYGKNDLKINKDFSTD</sequence>
<comment type="caution">
    <text evidence="1">The sequence shown here is derived from an EMBL/GenBank/DDBJ whole genome shotgun (WGS) entry which is preliminary data.</text>
</comment>
<dbReference type="EMBL" id="CAJVPT010057204">
    <property type="protein sequence ID" value="CAG8758076.1"/>
    <property type="molecule type" value="Genomic_DNA"/>
</dbReference>
<proteinExistence type="predicted"/>
<keyword evidence="2" id="KW-1185">Reference proteome</keyword>
<evidence type="ECO:0000313" key="2">
    <source>
        <dbReference type="Proteomes" id="UP000789525"/>
    </source>
</evidence>
<dbReference type="Proteomes" id="UP000789525">
    <property type="component" value="Unassembled WGS sequence"/>
</dbReference>
<organism evidence="1 2">
    <name type="scientific">Acaulospora colombiana</name>
    <dbReference type="NCBI Taxonomy" id="27376"/>
    <lineage>
        <taxon>Eukaryota</taxon>
        <taxon>Fungi</taxon>
        <taxon>Fungi incertae sedis</taxon>
        <taxon>Mucoromycota</taxon>
        <taxon>Glomeromycotina</taxon>
        <taxon>Glomeromycetes</taxon>
        <taxon>Diversisporales</taxon>
        <taxon>Acaulosporaceae</taxon>
        <taxon>Acaulospora</taxon>
    </lineage>
</organism>
<protein>
    <submittedName>
        <fullName evidence="1">3646_t:CDS:1</fullName>
    </submittedName>
</protein>